<gene>
    <name evidence="9" type="ORF">MKW94_030610</name>
</gene>
<name>A0AA41W224_PAPNU</name>
<dbReference type="EMBL" id="JAJJMA010340628">
    <property type="protein sequence ID" value="MCL7051632.1"/>
    <property type="molecule type" value="Genomic_DNA"/>
</dbReference>
<dbReference type="Gene3D" id="3.90.79.10">
    <property type="entry name" value="Nucleoside Triphosphate Pyrophosphohydrolase"/>
    <property type="match status" value="1"/>
</dbReference>
<feature type="domain" description="Nudix hydrolase" evidence="8">
    <location>
        <begin position="75"/>
        <end position="222"/>
    </location>
</feature>
<dbReference type="PANTHER" id="PTHR11839">
    <property type="entry name" value="UDP/ADP-SUGAR PYROPHOSPHATASE"/>
    <property type="match status" value="1"/>
</dbReference>
<evidence type="ECO:0000256" key="2">
    <source>
        <dbReference type="ARBA" id="ARBA00005582"/>
    </source>
</evidence>
<keyword evidence="4 7" id="KW-0378">Hydrolase</keyword>
<dbReference type="PROSITE" id="PS00893">
    <property type="entry name" value="NUDIX_BOX"/>
    <property type="match status" value="1"/>
</dbReference>
<dbReference type="InterPro" id="IPR020476">
    <property type="entry name" value="Nudix_hydrolase"/>
</dbReference>
<dbReference type="GO" id="GO:0046872">
    <property type="term" value="F:metal ion binding"/>
    <property type="evidence" value="ECO:0007669"/>
    <property type="project" value="UniProtKB-KW"/>
</dbReference>
<evidence type="ECO:0000256" key="6">
    <source>
        <dbReference type="ARBA" id="ARBA00023211"/>
    </source>
</evidence>
<dbReference type="FunFam" id="3.90.79.10:FF:000032">
    <property type="entry name" value="Nudix hydrolase 25"/>
    <property type="match status" value="1"/>
</dbReference>
<dbReference type="GO" id="GO:0006753">
    <property type="term" value="P:nucleoside phosphate metabolic process"/>
    <property type="evidence" value="ECO:0007669"/>
    <property type="project" value="TreeGrafter"/>
</dbReference>
<keyword evidence="3" id="KW-0479">Metal-binding</keyword>
<evidence type="ECO:0000256" key="1">
    <source>
        <dbReference type="ARBA" id="ARBA00001936"/>
    </source>
</evidence>
<comment type="similarity">
    <text evidence="2 7">Belongs to the Nudix hydrolase family.</text>
</comment>
<dbReference type="CDD" id="cd03671">
    <property type="entry name" value="NUDIX_Ap4A_hydrolase_plant_like"/>
    <property type="match status" value="1"/>
</dbReference>
<comment type="caution">
    <text evidence="9">The sequence shown here is derived from an EMBL/GenBank/DDBJ whole genome shotgun (WGS) entry which is preliminary data.</text>
</comment>
<dbReference type="GO" id="GO:0008893">
    <property type="term" value="F:guanosine-3',5'-bis(diphosphate) 3'-diphosphatase activity"/>
    <property type="evidence" value="ECO:0007669"/>
    <property type="project" value="TreeGrafter"/>
</dbReference>
<evidence type="ECO:0000256" key="7">
    <source>
        <dbReference type="RuleBase" id="RU003476"/>
    </source>
</evidence>
<dbReference type="PROSITE" id="PS51462">
    <property type="entry name" value="NUDIX"/>
    <property type="match status" value="1"/>
</dbReference>
<evidence type="ECO:0000256" key="4">
    <source>
        <dbReference type="ARBA" id="ARBA00022801"/>
    </source>
</evidence>
<accession>A0AA41W224</accession>
<evidence type="ECO:0000256" key="3">
    <source>
        <dbReference type="ARBA" id="ARBA00022723"/>
    </source>
</evidence>
<comment type="cofactor">
    <cofactor evidence="1">
        <name>Mn(2+)</name>
        <dbReference type="ChEBI" id="CHEBI:29035"/>
    </cofactor>
</comment>
<keyword evidence="5" id="KW-0460">Magnesium</keyword>
<protein>
    <recommendedName>
        <fullName evidence="8">Nudix hydrolase domain-containing protein</fullName>
    </recommendedName>
</protein>
<dbReference type="GO" id="GO:0019693">
    <property type="term" value="P:ribose phosphate metabolic process"/>
    <property type="evidence" value="ECO:0007669"/>
    <property type="project" value="TreeGrafter"/>
</dbReference>
<reference evidence="9" key="1">
    <citation type="submission" date="2022-03" db="EMBL/GenBank/DDBJ databases">
        <title>A functionally conserved STORR gene fusion in Papaver species that diverged 16.8 million years ago.</title>
        <authorList>
            <person name="Catania T."/>
        </authorList>
    </citation>
    <scope>NUCLEOTIDE SEQUENCE</scope>
    <source>
        <strain evidence="9">S-191538</strain>
    </source>
</reference>
<dbReference type="GO" id="GO:0009507">
    <property type="term" value="C:chloroplast"/>
    <property type="evidence" value="ECO:0007669"/>
    <property type="project" value="TreeGrafter"/>
</dbReference>
<dbReference type="InterPro" id="IPR000086">
    <property type="entry name" value="NUDIX_hydrolase_dom"/>
</dbReference>
<dbReference type="NCBIfam" id="NF001938">
    <property type="entry name" value="PRK00714.1-5"/>
    <property type="match status" value="1"/>
</dbReference>
<sequence>MVVVASCFCRVPSINSQFLRLQSIFPALKNSCSSSPISPSNSKKFPNFSLLHPKPSEIIISCKSYSSSMESPPEGYRRNVGICLISPSNKVFSASRLDIPSAWQMPQGGIDEGEDPRAAAIRELSEETGVKSVEVVAEVPYWVTYDFPPPVREKLNKRWGTDYKGQAQKWFLLKLIGGDEEINLLGDGTEKPEFGEWLWMTPEQVVERAVEFKKPVYEQVLKAFAPHLQLDSTEPKL</sequence>
<organism evidence="9 10">
    <name type="scientific">Papaver nudicaule</name>
    <name type="common">Iceland poppy</name>
    <dbReference type="NCBI Taxonomy" id="74823"/>
    <lineage>
        <taxon>Eukaryota</taxon>
        <taxon>Viridiplantae</taxon>
        <taxon>Streptophyta</taxon>
        <taxon>Embryophyta</taxon>
        <taxon>Tracheophyta</taxon>
        <taxon>Spermatophyta</taxon>
        <taxon>Magnoliopsida</taxon>
        <taxon>Ranunculales</taxon>
        <taxon>Papaveraceae</taxon>
        <taxon>Papaveroideae</taxon>
        <taxon>Papaver</taxon>
    </lineage>
</organism>
<dbReference type="HAMAP" id="MF_00298">
    <property type="entry name" value="Nudix_RppH"/>
    <property type="match status" value="1"/>
</dbReference>
<dbReference type="InterPro" id="IPR015797">
    <property type="entry name" value="NUDIX_hydrolase-like_dom_sf"/>
</dbReference>
<keyword evidence="6" id="KW-0464">Manganese</keyword>
<evidence type="ECO:0000259" key="8">
    <source>
        <dbReference type="PROSITE" id="PS51462"/>
    </source>
</evidence>
<keyword evidence="10" id="KW-1185">Reference proteome</keyword>
<dbReference type="Pfam" id="PF00293">
    <property type="entry name" value="NUDIX"/>
    <property type="match status" value="1"/>
</dbReference>
<dbReference type="AlphaFoldDB" id="A0AA41W224"/>
<dbReference type="InterPro" id="IPR022927">
    <property type="entry name" value="RppH"/>
</dbReference>
<dbReference type="Proteomes" id="UP001177140">
    <property type="component" value="Unassembled WGS sequence"/>
</dbReference>
<dbReference type="PRINTS" id="PR00502">
    <property type="entry name" value="NUDIXFAMILY"/>
</dbReference>
<evidence type="ECO:0000256" key="5">
    <source>
        <dbReference type="ARBA" id="ARBA00022842"/>
    </source>
</evidence>
<dbReference type="PANTHER" id="PTHR11839:SF22">
    <property type="entry name" value="NUDIX HYDROLASE 26, CHLOROPLASTIC"/>
    <property type="match status" value="1"/>
</dbReference>
<dbReference type="GO" id="GO:0034432">
    <property type="term" value="F:bis(5'-adenosyl)-pentaphosphatase activity"/>
    <property type="evidence" value="ECO:0007669"/>
    <property type="project" value="TreeGrafter"/>
</dbReference>
<dbReference type="SUPFAM" id="SSF55811">
    <property type="entry name" value="Nudix"/>
    <property type="match status" value="1"/>
</dbReference>
<evidence type="ECO:0000313" key="9">
    <source>
        <dbReference type="EMBL" id="MCL7051632.1"/>
    </source>
</evidence>
<proteinExistence type="inferred from homology"/>
<dbReference type="NCBIfam" id="NF001936">
    <property type="entry name" value="PRK00714.1-3"/>
    <property type="match status" value="1"/>
</dbReference>
<dbReference type="InterPro" id="IPR020084">
    <property type="entry name" value="NUDIX_hydrolase_CS"/>
</dbReference>
<evidence type="ECO:0000313" key="10">
    <source>
        <dbReference type="Proteomes" id="UP001177140"/>
    </source>
</evidence>